<dbReference type="Proteomes" id="UP001642502">
    <property type="component" value="Unassembled WGS sequence"/>
</dbReference>
<keyword evidence="3" id="KW-1185">Reference proteome</keyword>
<accession>A0ABP0D9D4</accession>
<dbReference type="EMBL" id="CAWUON010000008">
    <property type="protein sequence ID" value="CAK7264846.1"/>
    <property type="molecule type" value="Genomic_DNA"/>
</dbReference>
<sequence length="91" mass="10553">MYALHAKELVLAQSLHTRSKPMLHYRPRKLTKAQEREIEDQVRSSSKRRIKKEIESFEKEKQTRLSALGLQSISAINVSKPSRSTTTFVRS</sequence>
<feature type="domain" description="Pinin/SDK/MemA protein" evidence="1">
    <location>
        <begin position="3"/>
        <end position="42"/>
    </location>
</feature>
<gene>
    <name evidence="2" type="ORF">SEPCBS119000_001209</name>
</gene>
<evidence type="ECO:0000313" key="3">
    <source>
        <dbReference type="Proteomes" id="UP001642502"/>
    </source>
</evidence>
<dbReference type="Pfam" id="PF04696">
    <property type="entry name" value="Pinin_SDK_memA"/>
    <property type="match status" value="1"/>
</dbReference>
<dbReference type="InterPro" id="IPR006786">
    <property type="entry name" value="Pinin_SDK_MemA"/>
</dbReference>
<protein>
    <recommendedName>
        <fullName evidence="1">Pinin/SDK/MemA protein domain-containing protein</fullName>
    </recommendedName>
</protein>
<evidence type="ECO:0000313" key="2">
    <source>
        <dbReference type="EMBL" id="CAK7264846.1"/>
    </source>
</evidence>
<evidence type="ECO:0000259" key="1">
    <source>
        <dbReference type="Pfam" id="PF04696"/>
    </source>
</evidence>
<name>A0ABP0D9D4_9PEZI</name>
<comment type="caution">
    <text evidence="2">The sequence shown here is derived from an EMBL/GenBank/DDBJ whole genome shotgun (WGS) entry which is preliminary data.</text>
</comment>
<proteinExistence type="predicted"/>
<reference evidence="2 3" key="1">
    <citation type="submission" date="2024-01" db="EMBL/GenBank/DDBJ databases">
        <authorList>
            <person name="Allen C."/>
            <person name="Tagirdzhanova G."/>
        </authorList>
    </citation>
    <scope>NUCLEOTIDE SEQUENCE [LARGE SCALE GENOMIC DNA]</scope>
    <source>
        <strain evidence="2 3">CBS 119000</strain>
    </source>
</reference>
<organism evidence="2 3">
    <name type="scientific">Sporothrix epigloea</name>
    <dbReference type="NCBI Taxonomy" id="1892477"/>
    <lineage>
        <taxon>Eukaryota</taxon>
        <taxon>Fungi</taxon>
        <taxon>Dikarya</taxon>
        <taxon>Ascomycota</taxon>
        <taxon>Pezizomycotina</taxon>
        <taxon>Sordariomycetes</taxon>
        <taxon>Sordariomycetidae</taxon>
        <taxon>Ophiostomatales</taxon>
        <taxon>Ophiostomataceae</taxon>
        <taxon>Sporothrix</taxon>
    </lineage>
</organism>